<evidence type="ECO:0000313" key="2">
    <source>
        <dbReference type="Proteomes" id="UP000799755"/>
    </source>
</evidence>
<comment type="caution">
    <text evidence="1">The sequence shown here is derived from an EMBL/GenBank/DDBJ whole genome shotgun (WGS) entry which is preliminary data.</text>
</comment>
<proteinExistence type="predicted"/>
<reference evidence="1" key="1">
    <citation type="journal article" date="2020" name="Stud. Mycol.">
        <title>101 Dothideomycetes genomes: a test case for predicting lifestyles and emergence of pathogens.</title>
        <authorList>
            <person name="Haridas S."/>
            <person name="Albert R."/>
            <person name="Binder M."/>
            <person name="Bloem J."/>
            <person name="Labutti K."/>
            <person name="Salamov A."/>
            <person name="Andreopoulos B."/>
            <person name="Baker S."/>
            <person name="Barry K."/>
            <person name="Bills G."/>
            <person name="Bluhm B."/>
            <person name="Cannon C."/>
            <person name="Castanera R."/>
            <person name="Culley D."/>
            <person name="Daum C."/>
            <person name="Ezra D."/>
            <person name="Gonzalez J."/>
            <person name="Henrissat B."/>
            <person name="Kuo A."/>
            <person name="Liang C."/>
            <person name="Lipzen A."/>
            <person name="Lutzoni F."/>
            <person name="Magnuson J."/>
            <person name="Mondo S."/>
            <person name="Nolan M."/>
            <person name="Ohm R."/>
            <person name="Pangilinan J."/>
            <person name="Park H.-J."/>
            <person name="Ramirez L."/>
            <person name="Alfaro M."/>
            <person name="Sun H."/>
            <person name="Tritt A."/>
            <person name="Yoshinaga Y."/>
            <person name="Zwiers L.-H."/>
            <person name="Turgeon B."/>
            <person name="Goodwin S."/>
            <person name="Spatafora J."/>
            <person name="Crous P."/>
            <person name="Grigoriev I."/>
        </authorList>
    </citation>
    <scope>NUCLEOTIDE SEQUENCE</scope>
    <source>
        <strain evidence="1">ATCC 200398</strain>
    </source>
</reference>
<dbReference type="EMBL" id="MU003562">
    <property type="protein sequence ID" value="KAF2462803.1"/>
    <property type="molecule type" value="Genomic_DNA"/>
</dbReference>
<gene>
    <name evidence="1" type="ORF">BDR25DRAFT_363545</name>
</gene>
<organism evidence="1 2">
    <name type="scientific">Lindgomyces ingoldianus</name>
    <dbReference type="NCBI Taxonomy" id="673940"/>
    <lineage>
        <taxon>Eukaryota</taxon>
        <taxon>Fungi</taxon>
        <taxon>Dikarya</taxon>
        <taxon>Ascomycota</taxon>
        <taxon>Pezizomycotina</taxon>
        <taxon>Dothideomycetes</taxon>
        <taxon>Pleosporomycetidae</taxon>
        <taxon>Pleosporales</taxon>
        <taxon>Lindgomycetaceae</taxon>
        <taxon>Lindgomyces</taxon>
    </lineage>
</organism>
<sequence length="185" mass="21367">MQTQQSTFSHYFNPSPANKDVIQYPADRQQTKQNGLSHELRGAIYVLYGLRSERELWADYILYEEEASPNEVQAKVSGFMDSERTSTLGLSIYRQDNIIVKWAWWRKRGQYYSWRNSSNLITLIASGDSLGIKMFRPTSIHQQDRYRATLDSLRVRLGTLGASDSKSGDRNPLKKGETYFLQSLI</sequence>
<accession>A0ACB6Q897</accession>
<dbReference type="Proteomes" id="UP000799755">
    <property type="component" value="Unassembled WGS sequence"/>
</dbReference>
<protein>
    <submittedName>
        <fullName evidence="1">Uncharacterized protein</fullName>
    </submittedName>
</protein>
<evidence type="ECO:0000313" key="1">
    <source>
        <dbReference type="EMBL" id="KAF2462803.1"/>
    </source>
</evidence>
<name>A0ACB6Q897_9PLEO</name>
<keyword evidence="2" id="KW-1185">Reference proteome</keyword>